<gene>
    <name evidence="4" type="ORF">STCU_09574</name>
</gene>
<comment type="similarity">
    <text evidence="1">Belongs to the glycosyltransferase 2 family.</text>
</comment>
<dbReference type="InterPro" id="IPR029044">
    <property type="entry name" value="Nucleotide-diphossugar_trans"/>
</dbReference>
<evidence type="ECO:0000313" key="4">
    <source>
        <dbReference type="EMBL" id="EPY19208.1"/>
    </source>
</evidence>
<protein>
    <submittedName>
        <fullName evidence="4">Galactofuranosyltransferase</fullName>
    </submittedName>
</protein>
<dbReference type="Proteomes" id="UP000015354">
    <property type="component" value="Unassembled WGS sequence"/>
</dbReference>
<dbReference type="Gene3D" id="3.90.550.10">
    <property type="entry name" value="Spore Coat Polysaccharide Biosynthesis Protein SpsA, Chain A"/>
    <property type="match status" value="1"/>
</dbReference>
<keyword evidence="5" id="KW-1185">Reference proteome</keyword>
<evidence type="ECO:0000256" key="1">
    <source>
        <dbReference type="ARBA" id="ARBA00006739"/>
    </source>
</evidence>
<reference evidence="4 5" key="1">
    <citation type="journal article" date="2013" name="PLoS ONE">
        <title>Predicting the Proteins of Angomonas deanei, Strigomonas culicis and Their Respective Endosymbionts Reveals New Aspects of the Trypanosomatidae Family.</title>
        <authorList>
            <person name="Motta M.C."/>
            <person name="Martins A.C."/>
            <person name="de Souza S.S."/>
            <person name="Catta-Preta C.M."/>
            <person name="Silva R."/>
            <person name="Klein C.C."/>
            <person name="de Almeida L.G."/>
            <person name="de Lima Cunha O."/>
            <person name="Ciapina L.P."/>
            <person name="Brocchi M."/>
            <person name="Colabardini A.C."/>
            <person name="de Araujo Lima B."/>
            <person name="Machado C.R."/>
            <person name="de Almeida Soares C.M."/>
            <person name="Probst C.M."/>
            <person name="de Menezes C.B."/>
            <person name="Thompson C.E."/>
            <person name="Bartholomeu D.C."/>
            <person name="Gradia D.F."/>
            <person name="Pavoni D.P."/>
            <person name="Grisard E.C."/>
            <person name="Fantinatti-Garboggini F."/>
            <person name="Marchini F.K."/>
            <person name="Rodrigues-Luiz G.F."/>
            <person name="Wagner G."/>
            <person name="Goldman G.H."/>
            <person name="Fietto J.L."/>
            <person name="Elias M.C."/>
            <person name="Goldman M.H."/>
            <person name="Sagot M.F."/>
            <person name="Pereira M."/>
            <person name="Stoco P.H."/>
            <person name="de Mendonca-Neto R.P."/>
            <person name="Teixeira S.M."/>
            <person name="Maciel T.E."/>
            <person name="de Oliveira Mendes T.A."/>
            <person name="Urmenyi T.P."/>
            <person name="de Souza W."/>
            <person name="Schenkman S."/>
            <person name="de Vasconcelos A.T."/>
        </authorList>
    </citation>
    <scope>NUCLEOTIDE SEQUENCE [LARGE SCALE GENOMIC DNA]</scope>
</reference>
<keyword evidence="2" id="KW-0328">Glycosyltransferase</keyword>
<dbReference type="PANTHER" id="PTHR43179:SF12">
    <property type="entry name" value="GALACTOFURANOSYLTRANSFERASE GLFT2"/>
    <property type="match status" value="1"/>
</dbReference>
<dbReference type="OrthoDB" id="260282at2759"/>
<accession>S9TRT8</accession>
<evidence type="ECO:0000313" key="5">
    <source>
        <dbReference type="Proteomes" id="UP000015354"/>
    </source>
</evidence>
<dbReference type="PANTHER" id="PTHR43179">
    <property type="entry name" value="RHAMNOSYLTRANSFERASE WBBL"/>
    <property type="match status" value="1"/>
</dbReference>
<organism evidence="4 5">
    <name type="scientific">Strigomonas culicis</name>
    <dbReference type="NCBI Taxonomy" id="28005"/>
    <lineage>
        <taxon>Eukaryota</taxon>
        <taxon>Discoba</taxon>
        <taxon>Euglenozoa</taxon>
        <taxon>Kinetoplastea</taxon>
        <taxon>Metakinetoplastina</taxon>
        <taxon>Trypanosomatida</taxon>
        <taxon>Trypanosomatidae</taxon>
        <taxon>Strigomonadinae</taxon>
        <taxon>Strigomonas</taxon>
    </lineage>
</organism>
<keyword evidence="3 4" id="KW-0808">Transferase</keyword>
<dbReference type="AlphaFoldDB" id="S9TRT8"/>
<name>S9TRT8_9TRYP</name>
<dbReference type="EMBL" id="ATMH01009574">
    <property type="protein sequence ID" value="EPY19208.1"/>
    <property type="molecule type" value="Genomic_DNA"/>
</dbReference>
<evidence type="ECO:0000256" key="3">
    <source>
        <dbReference type="ARBA" id="ARBA00022679"/>
    </source>
</evidence>
<dbReference type="GO" id="GO:0016757">
    <property type="term" value="F:glycosyltransferase activity"/>
    <property type="evidence" value="ECO:0007669"/>
    <property type="project" value="UniProtKB-KW"/>
</dbReference>
<comment type="caution">
    <text evidence="4">The sequence shown here is derived from an EMBL/GenBank/DDBJ whole genome shotgun (WGS) entry which is preliminary data.</text>
</comment>
<evidence type="ECO:0000256" key="2">
    <source>
        <dbReference type="ARBA" id="ARBA00022676"/>
    </source>
</evidence>
<proteinExistence type="inferred from homology"/>
<dbReference type="SUPFAM" id="SSF53448">
    <property type="entry name" value="Nucleotide-diphospho-sugar transferases"/>
    <property type="match status" value="1"/>
</dbReference>
<sequence length="547" mass="64032">MMLKKHSPLKSKGRQRKRMLWSCGVLVALLFVLFSFSERLTSPNTPRLPRNTDTRMSIPGVLFTYLTYILDLRRILFSKILASSSDGKRSPVYHAPSSATKLAVQGGLYKDGLDTFIRPDETYVTFAQYLDCLAARLRVDYRRQREEVLTAEEEQVSFPYVLSMATVELGDIKTLMCNLTVPIRRMTYVVNSDVSAAVHFFRDVERVFRFTTRLRVHWPGYNMGFSGAVNYGMRDALRYSFDEVPFFFVLNNDIRFPYVETLPASLPEFRRVTRQDKAVLAGLLEEVAKEPSEHTPLNRRHPLLRSSDNSTLLVTSTALPDRIRYMPYEKRKVCFRKYYGALFFDDKNDTAAFGMSRLAMETVGFMDENIYPAYYEDTDWRYRQHALGFQTFHLEGRAFLIHYSNVVFTSRQSCDICRKNPVHEERSLLGQVSFEYLKHSPNYFYMKQKHGEYLLWGKITTYPYYEFPIDAWVFDTQRRRGIQSALQVIRAHLLDELRSGRKKERTGYFLDWLPFWERCQIAARCTGTCFNHLLFSFQKNGKLLGYD</sequence>